<keyword evidence="1" id="KW-1133">Transmembrane helix</keyword>
<dbReference type="EMBL" id="RCOR01000050">
    <property type="protein sequence ID" value="RSN67079.1"/>
    <property type="molecule type" value="Genomic_DNA"/>
</dbReference>
<evidence type="ECO:0000256" key="1">
    <source>
        <dbReference type="SAM" id="Phobius"/>
    </source>
</evidence>
<feature type="transmembrane region" description="Helical" evidence="1">
    <location>
        <begin position="20"/>
        <end position="49"/>
    </location>
</feature>
<protein>
    <submittedName>
        <fullName evidence="2">Uncharacterized protein</fullName>
    </submittedName>
</protein>
<sequence>MVMRLEKIEGLEEEFRLAGIIYMAGIFFSLTIPIAGQVMDLLSMILIYFHSNRSSRRLTIR</sequence>
<keyword evidence="1" id="KW-0472">Membrane</keyword>
<dbReference type="Proteomes" id="UP000278149">
    <property type="component" value="Unassembled WGS sequence"/>
</dbReference>
<name>A0A3R9P8X4_9CREN</name>
<keyword evidence="1" id="KW-0812">Transmembrane</keyword>
<reference evidence="2 3" key="1">
    <citation type="submission" date="2018-10" db="EMBL/GenBank/DDBJ databases">
        <title>Co-occurring genomic capacity for anaerobic methane metabolism and dissimilatory sulfite reduction discovered in the Korarchaeota.</title>
        <authorList>
            <person name="Mckay L.J."/>
            <person name="Dlakic M."/>
            <person name="Fields M.W."/>
            <person name="Delmont T.O."/>
            <person name="Eren A.M."/>
            <person name="Jay Z.J."/>
            <person name="Klingelsmith K.B."/>
            <person name="Rusch D.B."/>
            <person name="Inskeep W.P."/>
        </authorList>
    </citation>
    <scope>NUCLEOTIDE SEQUENCE [LARGE SCALE GENOMIC DNA]</scope>
    <source>
        <strain evidence="2 3">WS</strain>
    </source>
</reference>
<dbReference type="AlphaFoldDB" id="A0A3R9P8X4"/>
<comment type="caution">
    <text evidence="2">The sequence shown here is derived from an EMBL/GenBank/DDBJ whole genome shotgun (WGS) entry which is preliminary data.</text>
</comment>
<evidence type="ECO:0000313" key="3">
    <source>
        <dbReference type="Proteomes" id="UP000278149"/>
    </source>
</evidence>
<accession>A0A3R9P8X4</accession>
<proteinExistence type="predicted"/>
<dbReference type="RefSeq" id="WP_125743054.1">
    <property type="nucleotide sequence ID" value="NZ_RCOR01000050.1"/>
</dbReference>
<gene>
    <name evidence="2" type="ORF">D9Q81_09380</name>
</gene>
<organism evidence="2 3">
    <name type="scientific">Candidatus Korarchaeum cryptofilum</name>
    <dbReference type="NCBI Taxonomy" id="498846"/>
    <lineage>
        <taxon>Archaea</taxon>
        <taxon>Thermoproteota</taxon>
        <taxon>Candidatus Korarchaeia</taxon>
        <taxon>Candidatus Korarchaeales</taxon>
        <taxon>Candidatus Korarchaeaceae</taxon>
        <taxon>Candidatus Korarchaeum</taxon>
    </lineage>
</organism>
<evidence type="ECO:0000313" key="2">
    <source>
        <dbReference type="EMBL" id="RSN67079.1"/>
    </source>
</evidence>